<evidence type="ECO:0000256" key="7">
    <source>
        <dbReference type="ARBA" id="ARBA00022692"/>
    </source>
</evidence>
<evidence type="ECO:0000256" key="12">
    <source>
        <dbReference type="ARBA" id="ARBA00023128"/>
    </source>
</evidence>
<dbReference type="Proteomes" id="UP001152798">
    <property type="component" value="Chromosome 6"/>
</dbReference>
<evidence type="ECO:0000256" key="17">
    <source>
        <dbReference type="SAM" id="Phobius"/>
    </source>
</evidence>
<evidence type="ECO:0000256" key="2">
    <source>
        <dbReference type="ARBA" id="ARBA00004294"/>
    </source>
</evidence>
<comment type="function">
    <text evidence="1">Conjugation of reduced glutathione to a wide number of exogenous and endogenous hydrophobic electrophiles.</text>
</comment>
<evidence type="ECO:0000256" key="10">
    <source>
        <dbReference type="ARBA" id="ARBA00022989"/>
    </source>
</evidence>
<comment type="subunit">
    <text evidence="14">Homotrimer; The trimer binds only one molecule of glutathione.</text>
</comment>
<evidence type="ECO:0000256" key="6">
    <source>
        <dbReference type="ARBA" id="ARBA00022679"/>
    </source>
</evidence>
<name>A0A9P0MWY2_NEZVI</name>
<dbReference type="PANTHER" id="PTHR10689">
    <property type="entry name" value="MICROSOMAL GLUTATHIONE S-TRANSFERASE 1"/>
    <property type="match status" value="1"/>
</dbReference>
<dbReference type="Pfam" id="PF01124">
    <property type="entry name" value="MAPEG"/>
    <property type="match status" value="1"/>
</dbReference>
<accession>A0A9P0MWY2</accession>
<evidence type="ECO:0000256" key="8">
    <source>
        <dbReference type="ARBA" id="ARBA00022787"/>
    </source>
</evidence>
<keyword evidence="8" id="KW-1000">Mitochondrion outer membrane</keyword>
<dbReference type="InterPro" id="IPR001129">
    <property type="entry name" value="Membr-assoc_MAPEG"/>
</dbReference>
<evidence type="ECO:0000256" key="15">
    <source>
        <dbReference type="ARBA" id="ARBA00039397"/>
    </source>
</evidence>
<dbReference type="EMBL" id="OV725082">
    <property type="protein sequence ID" value="CAH1406736.1"/>
    <property type="molecule type" value="Genomic_DNA"/>
</dbReference>
<dbReference type="Gene3D" id="1.20.120.550">
    <property type="entry name" value="Membrane associated eicosanoid/glutathione metabolism-like domain"/>
    <property type="match status" value="1"/>
</dbReference>
<keyword evidence="7 17" id="KW-0812">Transmembrane</keyword>
<evidence type="ECO:0000256" key="14">
    <source>
        <dbReference type="ARBA" id="ARBA00038540"/>
    </source>
</evidence>
<evidence type="ECO:0000256" key="1">
    <source>
        <dbReference type="ARBA" id="ARBA00003701"/>
    </source>
</evidence>
<keyword evidence="13 17" id="KW-0472">Membrane</keyword>
<dbReference type="FunFam" id="1.20.120.550:FF:000002">
    <property type="entry name" value="Microsomal glutathione S-transferase 1"/>
    <property type="match status" value="1"/>
</dbReference>
<dbReference type="SUPFAM" id="SSF161084">
    <property type="entry name" value="MAPEG domain-like"/>
    <property type="match status" value="1"/>
</dbReference>
<evidence type="ECO:0000256" key="11">
    <source>
        <dbReference type="ARBA" id="ARBA00022990"/>
    </source>
</evidence>
<keyword evidence="10 17" id="KW-1133">Transmembrane helix</keyword>
<evidence type="ECO:0000313" key="19">
    <source>
        <dbReference type="Proteomes" id="UP001152798"/>
    </source>
</evidence>
<keyword evidence="6" id="KW-0808">Transferase</keyword>
<keyword evidence="12" id="KW-0496">Mitochondrion</keyword>
<dbReference type="AlphaFoldDB" id="A0A9P0MWY2"/>
<dbReference type="InterPro" id="IPR040162">
    <property type="entry name" value="MGST1-like"/>
</dbReference>
<dbReference type="OrthoDB" id="193139at2759"/>
<dbReference type="GO" id="GO:0004364">
    <property type="term" value="F:glutathione transferase activity"/>
    <property type="evidence" value="ECO:0007669"/>
    <property type="project" value="UniProtKB-EC"/>
</dbReference>
<feature type="transmembrane region" description="Helical" evidence="17">
    <location>
        <begin position="109"/>
        <end position="126"/>
    </location>
</feature>
<evidence type="ECO:0000256" key="4">
    <source>
        <dbReference type="ARBA" id="ARBA00010459"/>
    </source>
</evidence>
<comment type="similarity">
    <text evidence="4">Belongs to the MAPEG family.</text>
</comment>
<organism evidence="18 19">
    <name type="scientific">Nezara viridula</name>
    <name type="common">Southern green stink bug</name>
    <name type="synonym">Cimex viridulus</name>
    <dbReference type="NCBI Taxonomy" id="85310"/>
    <lineage>
        <taxon>Eukaryota</taxon>
        <taxon>Metazoa</taxon>
        <taxon>Ecdysozoa</taxon>
        <taxon>Arthropoda</taxon>
        <taxon>Hexapoda</taxon>
        <taxon>Insecta</taxon>
        <taxon>Pterygota</taxon>
        <taxon>Neoptera</taxon>
        <taxon>Paraneoptera</taxon>
        <taxon>Hemiptera</taxon>
        <taxon>Heteroptera</taxon>
        <taxon>Panheteroptera</taxon>
        <taxon>Pentatomomorpha</taxon>
        <taxon>Pentatomoidea</taxon>
        <taxon>Pentatomidae</taxon>
        <taxon>Pentatominae</taxon>
        <taxon>Nezara</taxon>
    </lineage>
</organism>
<evidence type="ECO:0000256" key="5">
    <source>
        <dbReference type="ARBA" id="ARBA00012452"/>
    </source>
</evidence>
<sequence>MAYGNLAELLSFSNPVFRSYLVCNSVLVLKVMGMAPLIARHRFAKKIFISPEDTKMVQGAKVVESDPDIERCRRAHLNDIENIPLFFTAALGYLLTNPEPTLAINLMRLYTAARIAHTFVYAVVVVPQPSRVIAFGIGFGITGFMAVSTILKFFN</sequence>
<comment type="subcellular location">
    <subcellularLocation>
        <location evidence="3">Endoplasmic reticulum membrane</location>
        <topology evidence="3">Multi-pass membrane protein</topology>
    </subcellularLocation>
    <subcellularLocation>
        <location evidence="2">Mitochondrion outer membrane</location>
    </subcellularLocation>
</comment>
<reference evidence="18" key="1">
    <citation type="submission" date="2022-01" db="EMBL/GenBank/DDBJ databases">
        <authorList>
            <person name="King R."/>
        </authorList>
    </citation>
    <scope>NUCLEOTIDE SEQUENCE</scope>
</reference>
<dbReference type="EC" id="2.5.1.18" evidence="5"/>
<feature type="transmembrane region" description="Helical" evidence="17">
    <location>
        <begin position="132"/>
        <end position="154"/>
    </location>
</feature>
<keyword evidence="11" id="KW-0007">Acetylation</keyword>
<comment type="catalytic activity">
    <reaction evidence="16">
        <text>RX + glutathione = an S-substituted glutathione + a halide anion + H(+)</text>
        <dbReference type="Rhea" id="RHEA:16437"/>
        <dbReference type="ChEBI" id="CHEBI:15378"/>
        <dbReference type="ChEBI" id="CHEBI:16042"/>
        <dbReference type="ChEBI" id="CHEBI:17792"/>
        <dbReference type="ChEBI" id="CHEBI:57925"/>
        <dbReference type="ChEBI" id="CHEBI:90779"/>
        <dbReference type="EC" id="2.5.1.18"/>
    </reaction>
    <physiologicalReaction direction="left-to-right" evidence="16">
        <dbReference type="Rhea" id="RHEA:16438"/>
    </physiologicalReaction>
</comment>
<protein>
    <recommendedName>
        <fullName evidence="15">Microsomal glutathione S-transferase 1</fullName>
        <ecNumber evidence="5">2.5.1.18</ecNumber>
    </recommendedName>
</protein>
<dbReference type="PANTHER" id="PTHR10689:SF6">
    <property type="entry name" value="MICROSOMAL GLUTATHIONE S-TRANSFERASE 1"/>
    <property type="match status" value="1"/>
</dbReference>
<dbReference type="GO" id="GO:0005741">
    <property type="term" value="C:mitochondrial outer membrane"/>
    <property type="evidence" value="ECO:0007669"/>
    <property type="project" value="UniProtKB-SubCell"/>
</dbReference>
<evidence type="ECO:0000256" key="9">
    <source>
        <dbReference type="ARBA" id="ARBA00022824"/>
    </source>
</evidence>
<gene>
    <name evidence="18" type="ORF">NEZAVI_LOCUS14611</name>
</gene>
<dbReference type="InterPro" id="IPR023352">
    <property type="entry name" value="MAPEG-like_dom_sf"/>
</dbReference>
<keyword evidence="19" id="KW-1185">Reference proteome</keyword>
<dbReference type="GO" id="GO:0005789">
    <property type="term" value="C:endoplasmic reticulum membrane"/>
    <property type="evidence" value="ECO:0007669"/>
    <property type="project" value="UniProtKB-SubCell"/>
</dbReference>
<feature type="transmembrane region" description="Helical" evidence="17">
    <location>
        <begin position="19"/>
        <end position="39"/>
    </location>
</feature>
<evidence type="ECO:0000256" key="13">
    <source>
        <dbReference type="ARBA" id="ARBA00023136"/>
    </source>
</evidence>
<proteinExistence type="inferred from homology"/>
<evidence type="ECO:0000256" key="16">
    <source>
        <dbReference type="ARBA" id="ARBA00049385"/>
    </source>
</evidence>
<evidence type="ECO:0000256" key="3">
    <source>
        <dbReference type="ARBA" id="ARBA00004477"/>
    </source>
</evidence>
<evidence type="ECO:0000313" key="18">
    <source>
        <dbReference type="EMBL" id="CAH1406736.1"/>
    </source>
</evidence>
<keyword evidence="9" id="KW-0256">Endoplasmic reticulum</keyword>